<gene>
    <name evidence="2" type="ORF">B0J12DRAFT_666779</name>
</gene>
<keyword evidence="3" id="KW-1185">Reference proteome</keyword>
<accession>A0ABQ8GA89</accession>
<feature type="region of interest" description="Disordered" evidence="1">
    <location>
        <begin position="48"/>
        <end position="70"/>
    </location>
</feature>
<evidence type="ECO:0000256" key="1">
    <source>
        <dbReference type="SAM" id="MobiDB-lite"/>
    </source>
</evidence>
<organism evidence="2 3">
    <name type="scientific">Macrophomina phaseolina</name>
    <dbReference type="NCBI Taxonomy" id="35725"/>
    <lineage>
        <taxon>Eukaryota</taxon>
        <taxon>Fungi</taxon>
        <taxon>Dikarya</taxon>
        <taxon>Ascomycota</taxon>
        <taxon>Pezizomycotina</taxon>
        <taxon>Dothideomycetes</taxon>
        <taxon>Dothideomycetes incertae sedis</taxon>
        <taxon>Botryosphaeriales</taxon>
        <taxon>Botryosphaeriaceae</taxon>
        <taxon>Macrophomina</taxon>
    </lineage>
</organism>
<sequence>MPWPMGASQWPLQASPWPPDSTSCPGRCVSPPALLHCPLATPLAAPAGPTPVAAHSSGSRHAAARAPPAPSRAAANRLGCVGPLRHRPSCRRLGGVPTRCPETAGGAIQLRSVDARMDNSCWGRRTVALHDCVRADFWLRKRPFHQVCIVTVWGNGVGELVQVHDCNVSDGAPRLAVGRLTMRTRVVH</sequence>
<comment type="caution">
    <text evidence="2">The sequence shown here is derived from an EMBL/GenBank/DDBJ whole genome shotgun (WGS) entry which is preliminary data.</text>
</comment>
<dbReference type="EMBL" id="JAGTJR010000016">
    <property type="protein sequence ID" value="KAH7047426.1"/>
    <property type="molecule type" value="Genomic_DNA"/>
</dbReference>
<feature type="region of interest" description="Disordered" evidence="1">
    <location>
        <begin position="1"/>
        <end position="22"/>
    </location>
</feature>
<evidence type="ECO:0000313" key="2">
    <source>
        <dbReference type="EMBL" id="KAH7047426.1"/>
    </source>
</evidence>
<dbReference type="Proteomes" id="UP000774617">
    <property type="component" value="Unassembled WGS sequence"/>
</dbReference>
<protein>
    <submittedName>
        <fullName evidence="2">Uncharacterized protein</fullName>
    </submittedName>
</protein>
<name>A0ABQ8GA89_9PEZI</name>
<proteinExistence type="predicted"/>
<evidence type="ECO:0000313" key="3">
    <source>
        <dbReference type="Proteomes" id="UP000774617"/>
    </source>
</evidence>
<reference evidence="2 3" key="1">
    <citation type="journal article" date="2021" name="Nat. Commun.">
        <title>Genetic determinants of endophytism in the Arabidopsis root mycobiome.</title>
        <authorList>
            <person name="Mesny F."/>
            <person name="Miyauchi S."/>
            <person name="Thiergart T."/>
            <person name="Pickel B."/>
            <person name="Atanasova L."/>
            <person name="Karlsson M."/>
            <person name="Huettel B."/>
            <person name="Barry K.W."/>
            <person name="Haridas S."/>
            <person name="Chen C."/>
            <person name="Bauer D."/>
            <person name="Andreopoulos W."/>
            <person name="Pangilinan J."/>
            <person name="LaButti K."/>
            <person name="Riley R."/>
            <person name="Lipzen A."/>
            <person name="Clum A."/>
            <person name="Drula E."/>
            <person name="Henrissat B."/>
            <person name="Kohler A."/>
            <person name="Grigoriev I.V."/>
            <person name="Martin F.M."/>
            <person name="Hacquard S."/>
        </authorList>
    </citation>
    <scope>NUCLEOTIDE SEQUENCE [LARGE SCALE GENOMIC DNA]</scope>
    <source>
        <strain evidence="2 3">MPI-SDFR-AT-0080</strain>
    </source>
</reference>